<dbReference type="EMBL" id="JADWDJ010000004">
    <property type="protein sequence ID" value="KAG5281641.1"/>
    <property type="molecule type" value="Genomic_DNA"/>
</dbReference>
<dbReference type="AlphaFoldDB" id="A0AAV6H6L7"/>
<dbReference type="PANTHER" id="PTHR34153">
    <property type="entry name" value="SI:CH211-262H13.3-RELATED-RELATED"/>
    <property type="match status" value="1"/>
</dbReference>
<sequence length="143" mass="15847">MGEMAEGRTPASGPATNQGPFPVQLPITNEEDFNEAEALLKTEAVRQKMIARLAMVGGTSSTCMIRRMLAAALTNGLACKFSWAGKAYKHSEAKLPFRDTCLQDCMFVASRQCDRKLTQQTFSDIVKNWLRYAPWRAGGLKKN</sequence>
<dbReference type="Pfam" id="PF16064">
    <property type="entry name" value="DUF4806"/>
    <property type="match status" value="1"/>
</dbReference>
<dbReference type="Proteomes" id="UP000823561">
    <property type="component" value="Chromosome 4"/>
</dbReference>
<comment type="caution">
    <text evidence="3">The sequence shown here is derived from an EMBL/GenBank/DDBJ whole genome shotgun (WGS) entry which is preliminary data.</text>
</comment>
<evidence type="ECO:0000313" key="4">
    <source>
        <dbReference type="Proteomes" id="UP000823561"/>
    </source>
</evidence>
<dbReference type="PANTHER" id="PTHR34153:SF2">
    <property type="entry name" value="SI:CH211-262H13.3-RELATED"/>
    <property type="match status" value="1"/>
</dbReference>
<proteinExistence type="predicted"/>
<accession>A0AAV6H6L7</accession>
<name>A0AAV6H6L7_9TELE</name>
<organism evidence="3 4">
    <name type="scientific">Alosa alosa</name>
    <name type="common">allis shad</name>
    <dbReference type="NCBI Taxonomy" id="278164"/>
    <lineage>
        <taxon>Eukaryota</taxon>
        <taxon>Metazoa</taxon>
        <taxon>Chordata</taxon>
        <taxon>Craniata</taxon>
        <taxon>Vertebrata</taxon>
        <taxon>Euteleostomi</taxon>
        <taxon>Actinopterygii</taxon>
        <taxon>Neopterygii</taxon>
        <taxon>Teleostei</taxon>
        <taxon>Clupei</taxon>
        <taxon>Clupeiformes</taxon>
        <taxon>Clupeoidei</taxon>
        <taxon>Clupeidae</taxon>
        <taxon>Alosa</taxon>
    </lineage>
</organism>
<reference evidence="3" key="1">
    <citation type="submission" date="2020-10" db="EMBL/GenBank/DDBJ databases">
        <title>Chromosome-scale genome assembly of the Allis shad, Alosa alosa.</title>
        <authorList>
            <person name="Margot Z."/>
            <person name="Christophe K."/>
            <person name="Cabau C."/>
            <person name="Louis A."/>
            <person name="Berthelot C."/>
            <person name="Parey E."/>
            <person name="Roest Crollius H."/>
            <person name="Montfort J."/>
            <person name="Robinson-Rechavi M."/>
            <person name="Bucao C."/>
            <person name="Bouchez O."/>
            <person name="Gislard M."/>
            <person name="Lluch J."/>
            <person name="Milhes M."/>
            <person name="Lampietro C."/>
            <person name="Lopez Roques C."/>
            <person name="Donnadieu C."/>
            <person name="Braasch I."/>
            <person name="Desvignes T."/>
            <person name="Postlethwait J."/>
            <person name="Bobe J."/>
            <person name="Guiguen Y."/>
        </authorList>
    </citation>
    <scope>NUCLEOTIDE SEQUENCE</scope>
    <source>
        <strain evidence="3">M-15738</strain>
        <tissue evidence="3">Blood</tissue>
    </source>
</reference>
<feature type="domain" description="DUF4806" evidence="2">
    <location>
        <begin position="23"/>
        <end position="109"/>
    </location>
</feature>
<feature type="region of interest" description="Disordered" evidence="1">
    <location>
        <begin position="1"/>
        <end position="21"/>
    </location>
</feature>
<evidence type="ECO:0000259" key="2">
    <source>
        <dbReference type="Pfam" id="PF16064"/>
    </source>
</evidence>
<keyword evidence="4" id="KW-1185">Reference proteome</keyword>
<protein>
    <recommendedName>
        <fullName evidence="2">DUF4806 domain-containing protein</fullName>
    </recommendedName>
</protein>
<evidence type="ECO:0000256" key="1">
    <source>
        <dbReference type="SAM" id="MobiDB-lite"/>
    </source>
</evidence>
<evidence type="ECO:0000313" key="3">
    <source>
        <dbReference type="EMBL" id="KAG5281641.1"/>
    </source>
</evidence>
<dbReference type="InterPro" id="IPR032071">
    <property type="entry name" value="DUF4806"/>
</dbReference>
<gene>
    <name evidence="3" type="ORF">AALO_G00047120</name>
</gene>